<dbReference type="AlphaFoldDB" id="A0AAN9FQE5"/>
<evidence type="ECO:0000256" key="11">
    <source>
        <dbReference type="SAM" id="SignalP"/>
    </source>
</evidence>
<dbReference type="PANTHER" id="PTHR31189:SF63">
    <property type="entry name" value="GLYCININ G5"/>
    <property type="match status" value="1"/>
</dbReference>
<feature type="domain" description="Cupin type-1" evidence="12">
    <location>
        <begin position="325"/>
        <end position="471"/>
    </location>
</feature>
<evidence type="ECO:0000256" key="10">
    <source>
        <dbReference type="SAM" id="MobiDB-lite"/>
    </source>
</evidence>
<dbReference type="InterPro" id="IPR006045">
    <property type="entry name" value="Cupin_1"/>
</dbReference>
<evidence type="ECO:0000313" key="14">
    <source>
        <dbReference type="Proteomes" id="UP001359559"/>
    </source>
</evidence>
<dbReference type="InterPro" id="IPR006044">
    <property type="entry name" value="11S_seedstore_pln"/>
</dbReference>
<evidence type="ECO:0000256" key="3">
    <source>
        <dbReference type="ARBA" id="ARBA00007178"/>
    </source>
</evidence>
<sequence length="490" mass="55720">MGKHFTLSLPLCMLLLATACFATSFDRFNECQLDQLNTLRPDHVVESEGGRIETWNSTHPQLRCIGVSFSRRTLHRYGLHSPSYSPYPQMIMILQGKGVLGIAIPGCAETFEEPQEPGRKPQQQQQLKDRHQNIRPFSQGDIVMIPPGTPYWTYNYGHQPLVAISLLHTSNPLNQLDQSPKEFYIGGNPDEEHPETQQKQQHHHEQHRGGRKQEQEEEENEGNSVLSGFSKEFLTQALNINEETAEQIQSPNDEKKQIGKVKGGLSIISPKWKHPKWKQEEEDEDEEPSREEQEEEEEEEEEDSPRKRQHGNSLEQTLCTIKLIENIARPSRANYYNPRAGRISTVNSHTLPSLRYLGLSAQYVVLYKKGIYSPHWNLDANSVLYVTRGRGKVRVVNCEGNAVFNGEVKKGELLVVPQNYVVASQAGEEGLEYVVFKTNHRAVTSHLKQVFRATPAEVLANAFGLRNNQVSQLKYNGNRGPLVHPQSKRP</sequence>
<dbReference type="InterPro" id="IPR014710">
    <property type="entry name" value="RmlC-like_jellyroll"/>
</dbReference>
<dbReference type="PANTHER" id="PTHR31189">
    <property type="entry name" value="OS03G0336100 PROTEIN-RELATED"/>
    <property type="match status" value="1"/>
</dbReference>
<dbReference type="GO" id="GO:0045735">
    <property type="term" value="F:nutrient reservoir activity"/>
    <property type="evidence" value="ECO:0007669"/>
    <property type="project" value="UniProtKB-KW"/>
</dbReference>
<dbReference type="GO" id="GO:0005783">
    <property type="term" value="C:endoplasmic reticulum"/>
    <property type="evidence" value="ECO:0007669"/>
    <property type="project" value="UniProtKB-SubCell"/>
</dbReference>
<dbReference type="EMBL" id="JAYKXN010000006">
    <property type="protein sequence ID" value="KAK7277545.1"/>
    <property type="molecule type" value="Genomic_DNA"/>
</dbReference>
<feature type="domain" description="Cupin type-1" evidence="12">
    <location>
        <begin position="36"/>
        <end position="246"/>
    </location>
</feature>
<keyword evidence="9" id="KW-1015">Disulfide bond</keyword>
<comment type="subunit">
    <text evidence="4">Hexamer; each subunit is composed of an acidic and a basic chain derived from a single precursor and linked by a disulfide bond.</text>
</comment>
<feature type="region of interest" description="Disordered" evidence="10">
    <location>
        <begin position="244"/>
        <end position="263"/>
    </location>
</feature>
<dbReference type="Proteomes" id="UP001359559">
    <property type="component" value="Unassembled WGS sequence"/>
</dbReference>
<reference evidence="13 14" key="1">
    <citation type="submission" date="2024-01" db="EMBL/GenBank/DDBJ databases">
        <title>The genomes of 5 underutilized Papilionoideae crops provide insights into root nodulation and disease resistance.</title>
        <authorList>
            <person name="Yuan L."/>
        </authorList>
    </citation>
    <scope>NUCLEOTIDE SEQUENCE [LARGE SCALE GENOMIC DNA]</scope>
    <source>
        <strain evidence="13">LY-2023</strain>
        <tissue evidence="13">Leaf</tissue>
    </source>
</reference>
<evidence type="ECO:0000256" key="9">
    <source>
        <dbReference type="ARBA" id="ARBA00023157"/>
    </source>
</evidence>
<feature type="region of interest" description="Disordered" evidence="10">
    <location>
        <begin position="272"/>
        <end position="312"/>
    </location>
</feature>
<dbReference type="SMART" id="SM00835">
    <property type="entry name" value="Cupin_1"/>
    <property type="match status" value="2"/>
</dbReference>
<keyword evidence="7" id="KW-0256">Endoplasmic reticulum</keyword>
<feature type="compositionally biased region" description="Acidic residues" evidence="10">
    <location>
        <begin position="280"/>
        <end position="303"/>
    </location>
</feature>
<evidence type="ECO:0000256" key="2">
    <source>
        <dbReference type="ARBA" id="ARBA00004558"/>
    </source>
</evidence>
<dbReference type="Gene3D" id="2.60.120.10">
    <property type="entry name" value="Jelly Rolls"/>
    <property type="match status" value="2"/>
</dbReference>
<dbReference type="CDD" id="cd02243">
    <property type="entry name" value="cupin_11S_legumin_C"/>
    <property type="match status" value="1"/>
</dbReference>
<accession>A0AAN9FQE5</accession>
<feature type="region of interest" description="Disordered" evidence="10">
    <location>
        <begin position="177"/>
        <end position="228"/>
    </location>
</feature>
<comment type="caution">
    <text evidence="13">The sequence shown here is derived from an EMBL/GenBank/DDBJ whole genome shotgun (WGS) entry which is preliminary data.</text>
</comment>
<dbReference type="Pfam" id="PF00190">
    <property type="entry name" value="Cupin_1"/>
    <property type="match status" value="2"/>
</dbReference>
<evidence type="ECO:0000313" key="13">
    <source>
        <dbReference type="EMBL" id="KAK7277545.1"/>
    </source>
</evidence>
<evidence type="ECO:0000256" key="4">
    <source>
        <dbReference type="ARBA" id="ARBA00011818"/>
    </source>
</evidence>
<gene>
    <name evidence="13" type="ORF">RJT34_22560</name>
</gene>
<keyword evidence="14" id="KW-1185">Reference proteome</keyword>
<dbReference type="PRINTS" id="PR00439">
    <property type="entry name" value="11SGLOBULIN"/>
</dbReference>
<keyword evidence="5" id="KW-0926">Vacuole</keyword>
<keyword evidence="11" id="KW-0732">Signal</keyword>
<feature type="signal peptide" evidence="11">
    <location>
        <begin position="1"/>
        <end position="22"/>
    </location>
</feature>
<dbReference type="PROSITE" id="PS51257">
    <property type="entry name" value="PROKAR_LIPOPROTEIN"/>
    <property type="match status" value="1"/>
</dbReference>
<evidence type="ECO:0000256" key="8">
    <source>
        <dbReference type="ARBA" id="ARBA00023129"/>
    </source>
</evidence>
<organism evidence="13 14">
    <name type="scientific">Clitoria ternatea</name>
    <name type="common">Butterfly pea</name>
    <dbReference type="NCBI Taxonomy" id="43366"/>
    <lineage>
        <taxon>Eukaryota</taxon>
        <taxon>Viridiplantae</taxon>
        <taxon>Streptophyta</taxon>
        <taxon>Embryophyta</taxon>
        <taxon>Tracheophyta</taxon>
        <taxon>Spermatophyta</taxon>
        <taxon>Magnoliopsida</taxon>
        <taxon>eudicotyledons</taxon>
        <taxon>Gunneridae</taxon>
        <taxon>Pentapetalae</taxon>
        <taxon>rosids</taxon>
        <taxon>fabids</taxon>
        <taxon>Fabales</taxon>
        <taxon>Fabaceae</taxon>
        <taxon>Papilionoideae</taxon>
        <taxon>50 kb inversion clade</taxon>
        <taxon>NPAAA clade</taxon>
        <taxon>indigoferoid/millettioid clade</taxon>
        <taxon>Phaseoleae</taxon>
        <taxon>Clitoria</taxon>
    </lineage>
</organism>
<feature type="region of interest" description="Disordered" evidence="10">
    <location>
        <begin position="111"/>
        <end position="141"/>
    </location>
</feature>
<keyword evidence="8" id="KW-0708">Seed storage protein</keyword>
<evidence type="ECO:0000259" key="12">
    <source>
        <dbReference type="SMART" id="SM00835"/>
    </source>
</evidence>
<dbReference type="CDD" id="cd02242">
    <property type="entry name" value="cupin_11S_legumin_N"/>
    <property type="match status" value="1"/>
</dbReference>
<evidence type="ECO:0000256" key="5">
    <source>
        <dbReference type="ARBA" id="ARBA00022554"/>
    </source>
</evidence>
<dbReference type="SUPFAM" id="SSF51182">
    <property type="entry name" value="RmlC-like cupins"/>
    <property type="match status" value="1"/>
</dbReference>
<evidence type="ECO:0000256" key="7">
    <source>
        <dbReference type="ARBA" id="ARBA00022824"/>
    </source>
</evidence>
<dbReference type="InterPro" id="IPR011051">
    <property type="entry name" value="RmlC_Cupin_sf"/>
</dbReference>
<comment type="subcellular location">
    <subcellularLocation>
        <location evidence="1">Endoplasmic reticulum</location>
    </subcellularLocation>
    <subcellularLocation>
        <location evidence="2">Protein storage vacuole</location>
    </subcellularLocation>
</comment>
<proteinExistence type="inferred from homology"/>
<dbReference type="InterPro" id="IPR050253">
    <property type="entry name" value="Seed_Storage-Functional"/>
</dbReference>
<protein>
    <recommendedName>
        <fullName evidence="12">Cupin type-1 domain-containing protein</fullName>
    </recommendedName>
</protein>
<comment type="similarity">
    <text evidence="3">Belongs to the 11S seed storage protein (globulins) family.</text>
</comment>
<dbReference type="FunFam" id="2.60.120.10:FF:000073">
    <property type="entry name" value="Glycinin G1"/>
    <property type="match status" value="1"/>
</dbReference>
<keyword evidence="6" id="KW-0758">Storage protein</keyword>
<dbReference type="GO" id="GO:0000326">
    <property type="term" value="C:protein storage vacuole"/>
    <property type="evidence" value="ECO:0007669"/>
    <property type="project" value="UniProtKB-SubCell"/>
</dbReference>
<evidence type="ECO:0000256" key="1">
    <source>
        <dbReference type="ARBA" id="ARBA00004240"/>
    </source>
</evidence>
<feature type="chain" id="PRO_5042990691" description="Cupin type-1 domain-containing protein" evidence="11">
    <location>
        <begin position="23"/>
        <end position="490"/>
    </location>
</feature>
<name>A0AAN9FQE5_CLITE</name>
<evidence type="ECO:0000256" key="6">
    <source>
        <dbReference type="ARBA" id="ARBA00022761"/>
    </source>
</evidence>